<gene>
    <name evidence="2" type="ORF">UCRPA7_4028</name>
</gene>
<feature type="region of interest" description="Disordered" evidence="1">
    <location>
        <begin position="124"/>
        <end position="159"/>
    </location>
</feature>
<protein>
    <submittedName>
        <fullName evidence="2">Uncharacterized protein</fullName>
    </submittedName>
</protein>
<name>R8BMC8_PHAM7</name>
<dbReference type="OrthoDB" id="5244801at2759"/>
<evidence type="ECO:0000313" key="3">
    <source>
        <dbReference type="Proteomes" id="UP000014074"/>
    </source>
</evidence>
<dbReference type="Proteomes" id="UP000014074">
    <property type="component" value="Unassembled WGS sequence"/>
</dbReference>
<dbReference type="RefSeq" id="XP_007914777.1">
    <property type="nucleotide sequence ID" value="XM_007916586.1"/>
</dbReference>
<dbReference type="eggNOG" id="ENOG502R8BV">
    <property type="taxonomic scope" value="Eukaryota"/>
</dbReference>
<feature type="compositionally biased region" description="Pro residues" evidence="1">
    <location>
        <begin position="38"/>
        <end position="59"/>
    </location>
</feature>
<reference evidence="3" key="1">
    <citation type="journal article" date="2013" name="Genome Announc.">
        <title>Draft genome sequence of the ascomycete Phaeoacremonium aleophilum strain UCR-PA7, a causal agent of the esca disease complex in grapevines.</title>
        <authorList>
            <person name="Blanco-Ulate B."/>
            <person name="Rolshausen P."/>
            <person name="Cantu D."/>
        </authorList>
    </citation>
    <scope>NUCLEOTIDE SEQUENCE [LARGE SCALE GENOMIC DNA]</scope>
    <source>
        <strain evidence="3">UCR-PA7</strain>
    </source>
</reference>
<proteinExistence type="predicted"/>
<feature type="region of interest" description="Disordered" evidence="1">
    <location>
        <begin position="33"/>
        <end position="59"/>
    </location>
</feature>
<feature type="region of interest" description="Disordered" evidence="1">
    <location>
        <begin position="246"/>
        <end position="280"/>
    </location>
</feature>
<dbReference type="KEGG" id="tmn:UCRPA7_4028"/>
<sequence length="349" mass="37698">MVSDFKRDLVLEEPKYREFLSLSDDEIVGERKSLIPAPLTPARPPPRHLPPSPPVPPPSARIPVPAPLSPSRAGIMPSSPLTGVPAALAALEAARIAKKYDFDLLYIVNLWPNRVAHVHNRCISAASSSPSSPPTSPTSSISPAPWLSDSSSLATPRGSVHAPSDHGICLDGTIACTGKNSGMTSRLLTGYGLAQLQHPFRLSATIHKKFLRADGWVEFRQDDAKPEEFARGYACSFYTGHSSDARCPGSATEQHSMQHTHANSTQSAGKTGQKKRRNNNRGIVFAAYRKARNDGGSICSGAAELTALHRDAETLVELLLDFHHVQRPQRDFEMVRRASEGSVPAQAGL</sequence>
<accession>R8BMC8</accession>
<evidence type="ECO:0000313" key="2">
    <source>
        <dbReference type="EMBL" id="EOO00482.1"/>
    </source>
</evidence>
<evidence type="ECO:0000256" key="1">
    <source>
        <dbReference type="SAM" id="MobiDB-lite"/>
    </source>
</evidence>
<organism evidence="2 3">
    <name type="scientific">Phaeoacremonium minimum (strain UCR-PA7)</name>
    <name type="common">Esca disease fungus</name>
    <name type="synonym">Togninia minima</name>
    <dbReference type="NCBI Taxonomy" id="1286976"/>
    <lineage>
        <taxon>Eukaryota</taxon>
        <taxon>Fungi</taxon>
        <taxon>Dikarya</taxon>
        <taxon>Ascomycota</taxon>
        <taxon>Pezizomycotina</taxon>
        <taxon>Sordariomycetes</taxon>
        <taxon>Sordariomycetidae</taxon>
        <taxon>Togniniales</taxon>
        <taxon>Togniniaceae</taxon>
        <taxon>Phaeoacremonium</taxon>
    </lineage>
</organism>
<dbReference type="GeneID" id="19324437"/>
<dbReference type="HOGENOM" id="CLU_842511_0_0_1"/>
<keyword evidence="3" id="KW-1185">Reference proteome</keyword>
<feature type="compositionally biased region" description="Polar residues" evidence="1">
    <location>
        <begin position="251"/>
        <end position="270"/>
    </location>
</feature>
<dbReference type="EMBL" id="KB933082">
    <property type="protein sequence ID" value="EOO00482.1"/>
    <property type="molecule type" value="Genomic_DNA"/>
</dbReference>
<dbReference type="AlphaFoldDB" id="R8BMC8"/>